<dbReference type="KEGG" id="bsan:CHH28_17835"/>
<feature type="transmembrane region" description="Helical" evidence="5">
    <location>
        <begin position="215"/>
        <end position="234"/>
    </location>
</feature>
<feature type="domain" description="EamA" evidence="6">
    <location>
        <begin position="128"/>
        <end position="253"/>
    </location>
</feature>
<dbReference type="Pfam" id="PF00892">
    <property type="entry name" value="EamA"/>
    <property type="match status" value="2"/>
</dbReference>
<evidence type="ECO:0000256" key="4">
    <source>
        <dbReference type="ARBA" id="ARBA00023136"/>
    </source>
</evidence>
<dbReference type="OrthoDB" id="148351at2"/>
<accession>A0A222FRY3</accession>
<evidence type="ECO:0000256" key="1">
    <source>
        <dbReference type="ARBA" id="ARBA00004141"/>
    </source>
</evidence>
<keyword evidence="2 5" id="KW-0812">Transmembrane</keyword>
<dbReference type="EMBL" id="CP022530">
    <property type="protein sequence ID" value="ASP40983.1"/>
    <property type="molecule type" value="Genomic_DNA"/>
</dbReference>
<name>A0A222FRY3_9GAMM</name>
<dbReference type="AlphaFoldDB" id="A0A222FRY3"/>
<comment type="subcellular location">
    <subcellularLocation>
        <location evidence="1">Membrane</location>
        <topology evidence="1">Multi-pass membrane protein</topology>
    </subcellularLocation>
</comment>
<keyword evidence="8" id="KW-1185">Reference proteome</keyword>
<dbReference type="Gene3D" id="1.10.3730.20">
    <property type="match status" value="1"/>
</dbReference>
<dbReference type="InterPro" id="IPR037185">
    <property type="entry name" value="EmrE-like"/>
</dbReference>
<evidence type="ECO:0000313" key="8">
    <source>
        <dbReference type="Proteomes" id="UP000202440"/>
    </source>
</evidence>
<feature type="transmembrane region" description="Helical" evidence="5">
    <location>
        <begin position="184"/>
        <end position="203"/>
    </location>
</feature>
<protein>
    <submittedName>
        <fullName evidence="7">EamA family transporter</fullName>
    </submittedName>
</protein>
<organism evidence="7 8">
    <name type="scientific">Bacterioplanes sanyensis</name>
    <dbReference type="NCBI Taxonomy" id="1249553"/>
    <lineage>
        <taxon>Bacteria</taxon>
        <taxon>Pseudomonadati</taxon>
        <taxon>Pseudomonadota</taxon>
        <taxon>Gammaproteobacteria</taxon>
        <taxon>Oceanospirillales</taxon>
        <taxon>Oceanospirillaceae</taxon>
        <taxon>Bacterioplanes</taxon>
    </lineage>
</organism>
<dbReference type="PANTHER" id="PTHR22911">
    <property type="entry name" value="ACYL-MALONYL CONDENSING ENZYME-RELATED"/>
    <property type="match status" value="1"/>
</dbReference>
<feature type="transmembrane region" description="Helical" evidence="5">
    <location>
        <begin position="240"/>
        <end position="257"/>
    </location>
</feature>
<feature type="domain" description="EamA" evidence="6">
    <location>
        <begin position="3"/>
        <end position="117"/>
    </location>
</feature>
<dbReference type="GO" id="GO:0016020">
    <property type="term" value="C:membrane"/>
    <property type="evidence" value="ECO:0007669"/>
    <property type="project" value="UniProtKB-SubCell"/>
</dbReference>
<keyword evidence="4 5" id="KW-0472">Membrane</keyword>
<gene>
    <name evidence="7" type="ORF">CHH28_17835</name>
</gene>
<feature type="transmembrane region" description="Helical" evidence="5">
    <location>
        <begin position="127"/>
        <end position="146"/>
    </location>
</feature>
<sequence length="266" mass="28990">MAALIKHLSDTLSTEQLLFFRNVAGLVVLLPLVIRHGRQLLHTDCWHWHLMRGLVGVSAMYCYFWALAHMPLTEAFLVKLSSPLFMPLLAWIWLSEPAGRRSLVALTVGFAGVALILRPGSDSEFTMVALIGLLGALLAALAKVTIRRMSATEPSARIVFYFGIIASLVSTPGAVLNWQPVSNHQWGLILLLGIIASAGQLALTKAYRLAPTGKVGVYAYSAVIYGALMGWLIWDEIPRWTTWAGAGLIITAGVINLRQSKSTKTA</sequence>
<evidence type="ECO:0000313" key="7">
    <source>
        <dbReference type="EMBL" id="ASP40983.1"/>
    </source>
</evidence>
<feature type="transmembrane region" description="Helical" evidence="5">
    <location>
        <begin position="158"/>
        <end position="178"/>
    </location>
</feature>
<evidence type="ECO:0000259" key="6">
    <source>
        <dbReference type="Pfam" id="PF00892"/>
    </source>
</evidence>
<keyword evidence="3 5" id="KW-1133">Transmembrane helix</keyword>
<reference evidence="7 8" key="1">
    <citation type="submission" date="2017-07" db="EMBL/GenBank/DDBJ databases">
        <title>Annotated genome sequence of Bacterioplanes sanyensis isolated from Red Sea.</title>
        <authorList>
            <person name="Rehman Z.U."/>
        </authorList>
    </citation>
    <scope>NUCLEOTIDE SEQUENCE [LARGE SCALE GENOMIC DNA]</scope>
    <source>
        <strain evidence="7 8">NV9</strain>
    </source>
</reference>
<evidence type="ECO:0000256" key="3">
    <source>
        <dbReference type="ARBA" id="ARBA00022989"/>
    </source>
</evidence>
<feature type="transmembrane region" description="Helical" evidence="5">
    <location>
        <begin position="49"/>
        <end position="70"/>
    </location>
</feature>
<dbReference type="Proteomes" id="UP000202440">
    <property type="component" value="Chromosome"/>
</dbReference>
<evidence type="ECO:0000256" key="2">
    <source>
        <dbReference type="ARBA" id="ARBA00022692"/>
    </source>
</evidence>
<dbReference type="InterPro" id="IPR000620">
    <property type="entry name" value="EamA_dom"/>
</dbReference>
<proteinExistence type="predicted"/>
<feature type="transmembrane region" description="Helical" evidence="5">
    <location>
        <begin position="76"/>
        <end position="94"/>
    </location>
</feature>
<feature type="transmembrane region" description="Helical" evidence="5">
    <location>
        <begin position="18"/>
        <end position="37"/>
    </location>
</feature>
<dbReference type="SUPFAM" id="SSF103481">
    <property type="entry name" value="Multidrug resistance efflux transporter EmrE"/>
    <property type="match status" value="2"/>
</dbReference>
<evidence type="ECO:0000256" key="5">
    <source>
        <dbReference type="SAM" id="Phobius"/>
    </source>
</evidence>
<dbReference type="PANTHER" id="PTHR22911:SF6">
    <property type="entry name" value="SOLUTE CARRIER FAMILY 35 MEMBER G1"/>
    <property type="match status" value="1"/>
</dbReference>